<gene>
    <name evidence="1" type="ORF">IW252_002070</name>
</gene>
<evidence type="ECO:0000313" key="2">
    <source>
        <dbReference type="Proteomes" id="UP000625033"/>
    </source>
</evidence>
<dbReference type="Proteomes" id="UP000625033">
    <property type="component" value="Unassembled WGS sequence"/>
</dbReference>
<dbReference type="SUPFAM" id="SSF54427">
    <property type="entry name" value="NTF2-like"/>
    <property type="match status" value="1"/>
</dbReference>
<evidence type="ECO:0000313" key="1">
    <source>
        <dbReference type="EMBL" id="MBG6085303.1"/>
    </source>
</evidence>
<proteinExistence type="predicted"/>
<organism evidence="1 2">
    <name type="scientific">Zhihengliuella flava</name>
    <dbReference type="NCBI Taxonomy" id="1285193"/>
    <lineage>
        <taxon>Bacteria</taxon>
        <taxon>Bacillati</taxon>
        <taxon>Actinomycetota</taxon>
        <taxon>Actinomycetes</taxon>
        <taxon>Micrococcales</taxon>
        <taxon>Micrococcaceae</taxon>
        <taxon>Zhihengliuella</taxon>
    </lineage>
</organism>
<keyword evidence="2" id="KW-1185">Reference proteome</keyword>
<dbReference type="RefSeq" id="WP_196836502.1">
    <property type="nucleotide sequence ID" value="NZ_JADOTZ010000001.1"/>
</dbReference>
<reference evidence="1" key="1">
    <citation type="submission" date="2020-11" db="EMBL/GenBank/DDBJ databases">
        <title>Sequencing the genomes of 1000 actinobacteria strains.</title>
        <authorList>
            <person name="Klenk H.-P."/>
        </authorList>
    </citation>
    <scope>NUCLEOTIDE SEQUENCE</scope>
    <source>
        <strain evidence="1">DSM 26152</strain>
    </source>
</reference>
<dbReference type="InterPro" id="IPR032710">
    <property type="entry name" value="NTF2-like_dom_sf"/>
</dbReference>
<dbReference type="AlphaFoldDB" id="A0A931DB21"/>
<evidence type="ECO:0008006" key="3">
    <source>
        <dbReference type="Google" id="ProtNLM"/>
    </source>
</evidence>
<protein>
    <recommendedName>
        <fullName evidence="3">SnoaL-like domain-containing protein</fullName>
    </recommendedName>
</protein>
<name>A0A931DB21_9MICC</name>
<comment type="caution">
    <text evidence="1">The sequence shown here is derived from an EMBL/GenBank/DDBJ whole genome shotgun (WGS) entry which is preliminary data.</text>
</comment>
<sequence length="132" mass="13262">MDLDLPAGCGNAPRVGIVADVVAAWASNDGASLGAALDPEATWSVAGCDAAARAGLATVLSEIIPAAAAPGEAVQLDFSDIMTHGRLASCLGTLTLSSGVALEFSHHVRFRSAGKTAPVVSVRTFLHPVGAR</sequence>
<accession>A0A931DB21</accession>
<dbReference type="EMBL" id="JADOTZ010000001">
    <property type="protein sequence ID" value="MBG6085303.1"/>
    <property type="molecule type" value="Genomic_DNA"/>
</dbReference>